<reference evidence="3 4" key="1">
    <citation type="journal article" date="2020" name="Nat. Commun.">
        <title>Donkey genomes provide new insights into domestication and selection for coat color.</title>
        <authorList>
            <person name="Wang"/>
            <person name="C."/>
            <person name="Li"/>
            <person name="H."/>
            <person name="Guo"/>
            <person name="Y."/>
            <person name="Huang"/>
            <person name="J."/>
            <person name="Sun"/>
            <person name="Y."/>
            <person name="Min"/>
            <person name="J."/>
            <person name="Wang"/>
            <person name="J."/>
            <person name="Fang"/>
            <person name="X."/>
            <person name="Zhao"/>
            <person name="Z."/>
            <person name="Wang"/>
            <person name="S."/>
            <person name="Zhang"/>
            <person name="Y."/>
            <person name="Liu"/>
            <person name="Q."/>
            <person name="Jiang"/>
            <person name="Q."/>
            <person name="Wang"/>
            <person name="X."/>
            <person name="Guo"/>
            <person name="Y."/>
            <person name="Yang"/>
            <person name="C."/>
            <person name="Wang"/>
            <person name="Y."/>
            <person name="Tian"/>
            <person name="F."/>
            <person name="Zhuang"/>
            <person name="G."/>
            <person name="Fan"/>
            <person name="Y."/>
            <person name="Gao"/>
            <person name="Q."/>
            <person name="Li"/>
            <person name="Y."/>
            <person name="Ju"/>
            <person name="Z."/>
            <person name="Li"/>
            <person name="J."/>
            <person name="Li"/>
            <person name="R."/>
            <person name="Hou"/>
            <person name="M."/>
            <person name="Yang"/>
            <person name="G."/>
            <person name="Liu"/>
            <person name="G."/>
            <person name="Liu"/>
            <person name="W."/>
            <person name="Guo"/>
            <person name="J."/>
            <person name="Pan"/>
            <person name="S."/>
            <person name="Fan"/>
            <person name="G."/>
            <person name="Zhang"/>
            <person name="W."/>
            <person name="Zhang"/>
            <person name="R."/>
            <person name="Yu"/>
            <person name="J."/>
            <person name="Zhang"/>
            <person name="X."/>
            <person name="Yin"/>
            <person name="Q."/>
            <person name="Ji"/>
            <person name="C."/>
            <person name="Jin"/>
            <person name="Y."/>
            <person name="Yue"/>
            <person name="G."/>
            <person name="Liu"/>
            <person name="M."/>
            <person name="Xu"/>
            <person name="J."/>
            <person name="Liu"/>
            <person name="S."/>
            <person name="Jordana"/>
            <person name="J."/>
            <person name="Noce"/>
            <person name="A."/>
            <person name="Amills"/>
            <person name="M."/>
            <person name="Wu"/>
            <person name="D.D."/>
            <person name="Li"/>
            <person name="S."/>
            <person name="Zhou"/>
            <person name="X. and Zhong"/>
            <person name="J."/>
        </authorList>
    </citation>
    <scope>NUCLEOTIDE SEQUENCE [LARGE SCALE GENOMIC DNA]</scope>
</reference>
<evidence type="ECO:0000313" key="4">
    <source>
        <dbReference type="Proteomes" id="UP000694387"/>
    </source>
</evidence>
<evidence type="ECO:0000313" key="3">
    <source>
        <dbReference type="Ensembl" id="ENSEASP00005038765.1"/>
    </source>
</evidence>
<dbReference type="CDD" id="cd07765">
    <property type="entry name" value="KRAB_A-box"/>
    <property type="match status" value="1"/>
</dbReference>
<dbReference type="Ensembl" id="ENSEAST00005070584.1">
    <property type="protein sequence ID" value="ENSEASP00005038765.1"/>
    <property type="gene ID" value="ENSEASG00005007744.2"/>
</dbReference>
<proteinExistence type="predicted"/>
<feature type="domain" description="KRAB" evidence="2">
    <location>
        <begin position="100"/>
        <end position="202"/>
    </location>
</feature>
<dbReference type="GeneTree" id="ENSGT00760000119441"/>
<dbReference type="SUPFAM" id="SSF109640">
    <property type="entry name" value="KRAB domain (Kruppel-associated box)"/>
    <property type="match status" value="1"/>
</dbReference>
<dbReference type="PANTHER" id="PTHR23232:SF142">
    <property type="entry name" value="GASTRULA ZINC FINGER PROTEIN XLCGF57.1-LIKE-RELATED"/>
    <property type="match status" value="1"/>
</dbReference>
<dbReference type="InterPro" id="IPR036051">
    <property type="entry name" value="KRAB_dom_sf"/>
</dbReference>
<dbReference type="PANTHER" id="PTHR23232">
    <property type="entry name" value="KRAB DOMAIN C2H2 ZINC FINGER"/>
    <property type="match status" value="1"/>
</dbReference>
<keyword evidence="4" id="KW-1185">Reference proteome</keyword>
<sequence>ASGSATENHRPPSGLERPSEGWGCPETEAVRGGTAAWPAPPLGDGHCPPGQAWRSFRPRKQRHRQGSSFSVWRCRRRVCPQSLSSCRTPTWNRDSLGEFVTFEDVAVHLTREEWGCLDPVQRDLYREVMLENYGNVVSLGILLRLPTSRIHSVNSCPALSHTQASAFSGETLAVLSAGIFKRWPKYRLPIDIARPRSETPFPDCEILHLIDGIDTQDATTM</sequence>
<gene>
    <name evidence="3" type="primary">ZNF655</name>
</gene>
<dbReference type="PROSITE" id="PS50805">
    <property type="entry name" value="KRAB"/>
    <property type="match status" value="1"/>
</dbReference>
<dbReference type="AlphaFoldDB" id="A0A9L0ILV9"/>
<name>A0A9L0ILV9_EQUAS</name>
<evidence type="ECO:0000259" key="2">
    <source>
        <dbReference type="PROSITE" id="PS50805"/>
    </source>
</evidence>
<reference evidence="3" key="3">
    <citation type="submission" date="2025-09" db="UniProtKB">
        <authorList>
            <consortium name="Ensembl"/>
        </authorList>
    </citation>
    <scope>IDENTIFICATION</scope>
</reference>
<organism evidence="3 4">
    <name type="scientific">Equus asinus</name>
    <name type="common">Donkey</name>
    <name type="synonym">Equus africanus asinus</name>
    <dbReference type="NCBI Taxonomy" id="9793"/>
    <lineage>
        <taxon>Eukaryota</taxon>
        <taxon>Metazoa</taxon>
        <taxon>Chordata</taxon>
        <taxon>Craniata</taxon>
        <taxon>Vertebrata</taxon>
        <taxon>Euteleostomi</taxon>
        <taxon>Mammalia</taxon>
        <taxon>Eutheria</taxon>
        <taxon>Laurasiatheria</taxon>
        <taxon>Perissodactyla</taxon>
        <taxon>Equidae</taxon>
        <taxon>Equus</taxon>
    </lineage>
</organism>
<protein>
    <submittedName>
        <fullName evidence="3">Zinc finger protein 655</fullName>
    </submittedName>
</protein>
<reference evidence="3" key="2">
    <citation type="submission" date="2025-08" db="UniProtKB">
        <authorList>
            <consortium name="Ensembl"/>
        </authorList>
    </citation>
    <scope>IDENTIFICATION</scope>
</reference>
<dbReference type="Proteomes" id="UP000694387">
    <property type="component" value="Chromosome 14"/>
</dbReference>
<feature type="region of interest" description="Disordered" evidence="1">
    <location>
        <begin position="1"/>
        <end position="44"/>
    </location>
</feature>
<dbReference type="GO" id="GO:0006355">
    <property type="term" value="P:regulation of DNA-templated transcription"/>
    <property type="evidence" value="ECO:0007669"/>
    <property type="project" value="InterPro"/>
</dbReference>
<dbReference type="Gene3D" id="6.10.140.140">
    <property type="match status" value="1"/>
</dbReference>
<dbReference type="InterPro" id="IPR001909">
    <property type="entry name" value="KRAB"/>
</dbReference>
<dbReference type="Pfam" id="PF01352">
    <property type="entry name" value="KRAB"/>
    <property type="match status" value="1"/>
</dbReference>
<accession>A0A9L0ILV9</accession>
<dbReference type="SMART" id="SM00349">
    <property type="entry name" value="KRAB"/>
    <property type="match status" value="1"/>
</dbReference>
<dbReference type="InterPro" id="IPR050169">
    <property type="entry name" value="Krueppel_C2H2_ZnF"/>
</dbReference>
<evidence type="ECO:0000256" key="1">
    <source>
        <dbReference type="SAM" id="MobiDB-lite"/>
    </source>
</evidence>